<dbReference type="AlphaFoldDB" id="F8BUE5"/>
<evidence type="ECO:0000256" key="1">
    <source>
        <dbReference type="SAM" id="MobiDB-lite"/>
    </source>
</evidence>
<gene>
    <name evidence="2" type="ordered locus">OCA5_c18850</name>
</gene>
<organism evidence="2 3">
    <name type="scientific">Afipia carboxidovorans (strain ATCC 49405 / DSM 1227 / KCTC 32145 / OM5)</name>
    <name type="common">Oligotropha carboxidovorans</name>
    <dbReference type="NCBI Taxonomy" id="504832"/>
    <lineage>
        <taxon>Bacteria</taxon>
        <taxon>Pseudomonadati</taxon>
        <taxon>Pseudomonadota</taxon>
        <taxon>Alphaproteobacteria</taxon>
        <taxon>Hyphomicrobiales</taxon>
        <taxon>Nitrobacteraceae</taxon>
        <taxon>Afipia</taxon>
    </lineage>
</organism>
<feature type="compositionally biased region" description="Basic and acidic residues" evidence="1">
    <location>
        <begin position="11"/>
        <end position="21"/>
    </location>
</feature>
<dbReference type="KEGG" id="ocg:OCA5_c18850"/>
<keyword evidence="3" id="KW-1185">Reference proteome</keyword>
<feature type="region of interest" description="Disordered" evidence="1">
    <location>
        <begin position="1"/>
        <end position="38"/>
    </location>
</feature>
<evidence type="ECO:0000313" key="3">
    <source>
        <dbReference type="Proteomes" id="UP000007730"/>
    </source>
</evidence>
<dbReference type="EMBL" id="CP002826">
    <property type="protein sequence ID" value="AEI06598.1"/>
    <property type="molecule type" value="Genomic_DNA"/>
</dbReference>
<evidence type="ECO:0000313" key="2">
    <source>
        <dbReference type="EMBL" id="AEI06598.1"/>
    </source>
</evidence>
<feature type="compositionally biased region" description="Acidic residues" evidence="1">
    <location>
        <begin position="112"/>
        <end position="122"/>
    </location>
</feature>
<evidence type="ECO:0008006" key="4">
    <source>
        <dbReference type="Google" id="ProtNLM"/>
    </source>
</evidence>
<proteinExistence type="predicted"/>
<dbReference type="Proteomes" id="UP000007730">
    <property type="component" value="Chromosome"/>
</dbReference>
<dbReference type="PATRIC" id="fig|504832.7.peg.2011"/>
<name>F8BUE5_AFIC5</name>
<accession>F8BUE5</accession>
<feature type="region of interest" description="Disordered" evidence="1">
    <location>
        <begin position="101"/>
        <end position="122"/>
    </location>
</feature>
<sequence length="122" mass="13581">MPRQRLPKSKAIIEGRDLVHPERHRNRNEPTAAPLGKAPKWMTNAQSNAWRTFEAEAPWLNYSHRGLVEIASVVRARLASGEEVGVQAMSLLRLCLSSMGATPADASKVAWEPEEEPDDLLD</sequence>
<dbReference type="OrthoDB" id="6046378at2"/>
<dbReference type="HOGENOM" id="CLU_143330_0_0_5"/>
<dbReference type="eggNOG" id="ENOG50333Q0">
    <property type="taxonomic scope" value="Bacteria"/>
</dbReference>
<protein>
    <recommendedName>
        <fullName evidence="4">Terminase small subunit</fullName>
    </recommendedName>
</protein>
<reference evidence="2 3" key="1">
    <citation type="journal article" date="2011" name="J. Bacteriol.">
        <title>Complete genome sequences of the chemolithoautotrophic Oligotropha carboxidovorans strains OM4 and OM5.</title>
        <authorList>
            <person name="Volland S."/>
            <person name="Rachinger M."/>
            <person name="Strittmatter A."/>
            <person name="Daniel R."/>
            <person name="Gottschalk G."/>
            <person name="Meyer O."/>
        </authorList>
    </citation>
    <scope>NUCLEOTIDE SEQUENCE [LARGE SCALE GENOMIC DNA]</scope>
    <source>
        <strain evidence="3">ATCC 49405 / DSM 1227 / KCTC 32145 / OM5</strain>
    </source>
</reference>
<dbReference type="STRING" id="504832.OCA5_c18850"/>
<dbReference type="RefSeq" id="WP_013913103.1">
    <property type="nucleotide sequence ID" value="NC_011386.1"/>
</dbReference>